<protein>
    <submittedName>
        <fullName evidence="2">DUF898 domain-containing protein</fullName>
    </submittedName>
</protein>
<comment type="caution">
    <text evidence="2">The sequence shown here is derived from an EMBL/GenBank/DDBJ whole genome shotgun (WGS) entry which is preliminary data.</text>
</comment>
<sequence length="363" mass="40800">MHGSHDVDETDSAFVFEGNWREFAKIAFPNLLLTIVTLGIYRFWATARERRYLWSRTKFVDEHLEWAGTGMELFLGFIIVLVLFGVPYFGLTFIAQSLIVRGYEAVGAGLGFLAILSIFYLGGVARFRALRYRLSRSRWRGIRGGSNDGGFVFGLSYMWKTVVGWIPLGLLVPWSMTSLWNERWNKMSFGPYQFEADAHSGNVFARFLLFYLAPVVMFVGMLIMGGMGMLAGYGFGGEDGMAIGGLVGLIGIVLFFYLGLGLIAVAFYAKFYREAVGSTRWHDLHFSFEASTMDWVKLLIVDALLVVFTFGIGFIFLSYRHWKFFMTHLEAGGEILLDELTQSQTATAKHGEGLLDAFDMGAI</sequence>
<keyword evidence="1" id="KW-1133">Transmembrane helix</keyword>
<evidence type="ECO:0000313" key="3">
    <source>
        <dbReference type="Proteomes" id="UP000755104"/>
    </source>
</evidence>
<feature type="transmembrane region" description="Helical" evidence="1">
    <location>
        <begin position="105"/>
        <end position="129"/>
    </location>
</feature>
<keyword evidence="1" id="KW-0812">Transmembrane</keyword>
<keyword evidence="1" id="KW-0472">Membrane</keyword>
<evidence type="ECO:0000256" key="1">
    <source>
        <dbReference type="SAM" id="Phobius"/>
    </source>
</evidence>
<feature type="transmembrane region" description="Helical" evidence="1">
    <location>
        <begin position="243"/>
        <end position="269"/>
    </location>
</feature>
<dbReference type="Pfam" id="PF05987">
    <property type="entry name" value="DUF898"/>
    <property type="match status" value="1"/>
</dbReference>
<gene>
    <name evidence="2" type="ORF">K3174_04420</name>
</gene>
<dbReference type="Proteomes" id="UP000755104">
    <property type="component" value="Unassembled WGS sequence"/>
</dbReference>
<evidence type="ECO:0000313" key="2">
    <source>
        <dbReference type="EMBL" id="MBX7481763.1"/>
    </source>
</evidence>
<feature type="transmembrane region" description="Helical" evidence="1">
    <location>
        <begin position="295"/>
        <end position="317"/>
    </location>
</feature>
<feature type="transmembrane region" description="Helical" evidence="1">
    <location>
        <begin position="208"/>
        <end position="231"/>
    </location>
</feature>
<keyword evidence="3" id="KW-1185">Reference proteome</keyword>
<name>A0ABS7J366_9SPHN</name>
<proteinExistence type="predicted"/>
<accession>A0ABS7J366</accession>
<dbReference type="RefSeq" id="WP_221556015.1">
    <property type="nucleotide sequence ID" value="NZ_JAIGNO010000002.1"/>
</dbReference>
<dbReference type="EMBL" id="JAIGNO010000002">
    <property type="protein sequence ID" value="MBX7481763.1"/>
    <property type="molecule type" value="Genomic_DNA"/>
</dbReference>
<dbReference type="InterPro" id="IPR010295">
    <property type="entry name" value="DUF898"/>
</dbReference>
<feature type="transmembrane region" description="Helical" evidence="1">
    <location>
        <begin position="26"/>
        <end position="44"/>
    </location>
</feature>
<reference evidence="2 3" key="1">
    <citation type="submission" date="2021-08" db="EMBL/GenBank/DDBJ databases">
        <title>Comparative Genomics Analysis of the Genus Qipengyuania Reveals Extensive Genetic Diversity and Metabolic Versatility, Including the Description of Fifteen Novel Species.</title>
        <authorList>
            <person name="Liu Y."/>
        </authorList>
    </citation>
    <scope>NUCLEOTIDE SEQUENCE [LARGE SCALE GENOMIC DNA]</scope>
    <source>
        <strain evidence="2 3">6D47A</strain>
    </source>
</reference>
<organism evidence="2 3">
    <name type="scientific">Qipengyuania qiaonensis</name>
    <dbReference type="NCBI Taxonomy" id="2867240"/>
    <lineage>
        <taxon>Bacteria</taxon>
        <taxon>Pseudomonadati</taxon>
        <taxon>Pseudomonadota</taxon>
        <taxon>Alphaproteobacteria</taxon>
        <taxon>Sphingomonadales</taxon>
        <taxon>Erythrobacteraceae</taxon>
        <taxon>Qipengyuania</taxon>
    </lineage>
</organism>
<feature type="transmembrane region" description="Helical" evidence="1">
    <location>
        <begin position="73"/>
        <end position="99"/>
    </location>
</feature>